<evidence type="ECO:0000313" key="2">
    <source>
        <dbReference type="EMBL" id="TFY77436.1"/>
    </source>
</evidence>
<dbReference type="PANTHER" id="PTHR23272:SF161">
    <property type="entry name" value="ZINC FINGER BED DOMAIN-CONTAINING PROTEIN RICESLEEPER 1-LIKE"/>
    <property type="match status" value="1"/>
</dbReference>
<dbReference type="EMBL" id="SFCI01000916">
    <property type="protein sequence ID" value="TFY77436.1"/>
    <property type="molecule type" value="Genomic_DNA"/>
</dbReference>
<dbReference type="PANTHER" id="PTHR23272">
    <property type="entry name" value="BED FINGER-RELATED"/>
    <property type="match status" value="1"/>
</dbReference>
<reference evidence="2 3" key="1">
    <citation type="submission" date="2019-02" db="EMBL/GenBank/DDBJ databases">
        <title>Genome sequencing of the rare red list fungi Hericium alpestre (H. flagellum).</title>
        <authorList>
            <person name="Buettner E."/>
            <person name="Kellner H."/>
        </authorList>
    </citation>
    <scope>NUCLEOTIDE SEQUENCE [LARGE SCALE GENOMIC DNA]</scope>
    <source>
        <strain evidence="2 3">DSM 108284</strain>
    </source>
</reference>
<evidence type="ECO:0000313" key="3">
    <source>
        <dbReference type="Proteomes" id="UP000298061"/>
    </source>
</evidence>
<comment type="caution">
    <text evidence="2">The sequence shown here is derived from an EMBL/GenBank/DDBJ whole genome shotgun (WGS) entry which is preliminary data.</text>
</comment>
<dbReference type="STRING" id="135208.A0A4Y9ZRC6"/>
<dbReference type="InterPro" id="IPR008906">
    <property type="entry name" value="HATC_C_dom"/>
</dbReference>
<feature type="domain" description="HAT C-terminal dimerisation" evidence="1">
    <location>
        <begin position="20"/>
        <end position="97"/>
    </location>
</feature>
<evidence type="ECO:0000259" key="1">
    <source>
        <dbReference type="Pfam" id="PF05699"/>
    </source>
</evidence>
<sequence>MEPLTARTSSDSTSAPWEREFEKYLNAEDDMPLEMSLVTWWGMNALRYPVWASLARDYLTVMASSVSSERAFSSAGITITKRRNRLKADVVEALQGLKCALRTRLLVHESGPSSIYEEQLEIEEALEEELVESAAEIALKTDDGMIVLELELDSDTEED</sequence>
<name>A0A4Y9ZRC6_9AGAM</name>
<gene>
    <name evidence="2" type="ORF">EWM64_g6574</name>
</gene>
<dbReference type="Pfam" id="PF05699">
    <property type="entry name" value="Dimer_Tnp_hAT"/>
    <property type="match status" value="1"/>
</dbReference>
<dbReference type="OrthoDB" id="3062869at2759"/>
<protein>
    <recommendedName>
        <fullName evidence="1">HAT C-terminal dimerisation domain-containing protein</fullName>
    </recommendedName>
</protein>
<dbReference type="GO" id="GO:0046983">
    <property type="term" value="F:protein dimerization activity"/>
    <property type="evidence" value="ECO:0007669"/>
    <property type="project" value="InterPro"/>
</dbReference>
<accession>A0A4Y9ZRC6</accession>
<dbReference type="Proteomes" id="UP000298061">
    <property type="component" value="Unassembled WGS sequence"/>
</dbReference>
<keyword evidence="3" id="KW-1185">Reference proteome</keyword>
<proteinExistence type="predicted"/>
<organism evidence="2 3">
    <name type="scientific">Hericium alpestre</name>
    <dbReference type="NCBI Taxonomy" id="135208"/>
    <lineage>
        <taxon>Eukaryota</taxon>
        <taxon>Fungi</taxon>
        <taxon>Dikarya</taxon>
        <taxon>Basidiomycota</taxon>
        <taxon>Agaricomycotina</taxon>
        <taxon>Agaricomycetes</taxon>
        <taxon>Russulales</taxon>
        <taxon>Hericiaceae</taxon>
        <taxon>Hericium</taxon>
    </lineage>
</organism>
<dbReference type="AlphaFoldDB" id="A0A4Y9ZRC6"/>
<dbReference type="InterPro" id="IPR012337">
    <property type="entry name" value="RNaseH-like_sf"/>
</dbReference>
<dbReference type="SUPFAM" id="SSF53098">
    <property type="entry name" value="Ribonuclease H-like"/>
    <property type="match status" value="1"/>
</dbReference>